<organism evidence="2 3">
    <name type="scientific">Bacteroides fragilis</name>
    <dbReference type="NCBI Taxonomy" id="817"/>
    <lineage>
        <taxon>Bacteria</taxon>
        <taxon>Pseudomonadati</taxon>
        <taxon>Bacteroidota</taxon>
        <taxon>Bacteroidia</taxon>
        <taxon>Bacteroidales</taxon>
        <taxon>Bacteroidaceae</taxon>
        <taxon>Bacteroides</taxon>
    </lineage>
</organism>
<protein>
    <submittedName>
        <fullName evidence="2">Uncharacterized protein</fullName>
    </submittedName>
</protein>
<dbReference type="Pfam" id="PF21825">
    <property type="entry name" value="crAss001_48"/>
    <property type="match status" value="1"/>
</dbReference>
<dbReference type="InterPro" id="IPR054052">
    <property type="entry name" value="Y16Q-like"/>
</dbReference>
<feature type="coiled-coil region" evidence="1">
    <location>
        <begin position="1"/>
        <end position="28"/>
    </location>
</feature>
<reference evidence="2 3" key="1">
    <citation type="submission" date="2018-08" db="EMBL/GenBank/DDBJ databases">
        <title>A genome reference for cultivated species of the human gut microbiota.</title>
        <authorList>
            <person name="Zou Y."/>
            <person name="Xue W."/>
            <person name="Luo G."/>
        </authorList>
    </citation>
    <scope>NUCLEOTIDE SEQUENCE [LARGE SCALE GENOMIC DNA]</scope>
    <source>
        <strain evidence="2 3">AF14-26</strain>
    </source>
</reference>
<gene>
    <name evidence="2" type="ORF">DWW08_05935</name>
</gene>
<evidence type="ECO:0000313" key="3">
    <source>
        <dbReference type="Proteomes" id="UP000286270"/>
    </source>
</evidence>
<evidence type="ECO:0000313" key="2">
    <source>
        <dbReference type="EMBL" id="RGV56519.1"/>
    </source>
</evidence>
<dbReference type="Proteomes" id="UP000286270">
    <property type="component" value="Unassembled WGS sequence"/>
</dbReference>
<keyword evidence="1" id="KW-0175">Coiled coil</keyword>
<name>A0A412YGI3_BACFG</name>
<dbReference type="RefSeq" id="WP_122142034.1">
    <property type="nucleotide sequence ID" value="NZ_JAFKPL010000060.1"/>
</dbReference>
<sequence length="63" mass="7316">MDDFKSRLVEEQAQLEEKLNKLNGFNQSEKANEIDPVQKSLLIIQAGAMYTYNECLKERLARL</sequence>
<dbReference type="AlphaFoldDB" id="A0A412YGI3"/>
<proteinExistence type="predicted"/>
<accession>A0A412YGI3</accession>
<evidence type="ECO:0000256" key="1">
    <source>
        <dbReference type="SAM" id="Coils"/>
    </source>
</evidence>
<dbReference type="EMBL" id="QRZH01000004">
    <property type="protein sequence ID" value="RGV56519.1"/>
    <property type="molecule type" value="Genomic_DNA"/>
</dbReference>
<comment type="caution">
    <text evidence="2">The sequence shown here is derived from an EMBL/GenBank/DDBJ whole genome shotgun (WGS) entry which is preliminary data.</text>
</comment>